<dbReference type="AlphaFoldDB" id="A0A6A4VIT1"/>
<comment type="caution">
    <text evidence="15">The sequence shown here is derived from an EMBL/GenBank/DDBJ whole genome shotgun (WGS) entry which is preliminary data.</text>
</comment>
<dbReference type="InterPro" id="IPR001320">
    <property type="entry name" value="Iontro_rcpt_C"/>
</dbReference>
<comment type="similarity">
    <text evidence="2">Belongs to the glutamate-gated ion channel (TC 1.A.10.1) family.</text>
</comment>
<accession>A0A6A4VIT1</accession>
<dbReference type="SMART" id="SM00918">
    <property type="entry name" value="Lig_chan-Glu_bd"/>
    <property type="match status" value="2"/>
</dbReference>
<feature type="transmembrane region" description="Helical" evidence="12">
    <location>
        <begin position="225"/>
        <end position="244"/>
    </location>
</feature>
<protein>
    <submittedName>
        <fullName evidence="15">Glutamate receptor ionotropic, kainate 2</fullName>
    </submittedName>
</protein>
<keyword evidence="16" id="KW-1185">Reference proteome</keyword>
<evidence type="ECO:0000256" key="3">
    <source>
        <dbReference type="ARBA" id="ARBA00022448"/>
    </source>
</evidence>
<dbReference type="Pfam" id="PF00060">
    <property type="entry name" value="Lig_chan"/>
    <property type="match status" value="1"/>
</dbReference>
<dbReference type="FunFam" id="3.40.190.10:FF:000210">
    <property type="entry name" value="Glutamate receptor ionotropic, kainate 1"/>
    <property type="match status" value="2"/>
</dbReference>
<keyword evidence="11" id="KW-0407">Ion channel</keyword>
<dbReference type="SUPFAM" id="SSF53850">
    <property type="entry name" value="Periplasmic binding protein-like II"/>
    <property type="match status" value="2"/>
</dbReference>
<evidence type="ECO:0000313" key="16">
    <source>
        <dbReference type="Proteomes" id="UP000440578"/>
    </source>
</evidence>
<evidence type="ECO:0000256" key="10">
    <source>
        <dbReference type="ARBA" id="ARBA00023286"/>
    </source>
</evidence>
<dbReference type="GO" id="GO:0015276">
    <property type="term" value="F:ligand-gated monoatomic ion channel activity"/>
    <property type="evidence" value="ECO:0007669"/>
    <property type="project" value="InterPro"/>
</dbReference>
<evidence type="ECO:0000256" key="7">
    <source>
        <dbReference type="ARBA" id="ARBA00023136"/>
    </source>
</evidence>
<evidence type="ECO:0000256" key="2">
    <source>
        <dbReference type="ARBA" id="ARBA00008685"/>
    </source>
</evidence>
<dbReference type="Proteomes" id="UP000440578">
    <property type="component" value="Unassembled WGS sequence"/>
</dbReference>
<keyword evidence="9" id="KW-0325">Glycoprotein</keyword>
<name>A0A6A4VIT1_AMPAM</name>
<dbReference type="Pfam" id="PF10613">
    <property type="entry name" value="Lig_chan-Glu_bd"/>
    <property type="match status" value="2"/>
</dbReference>
<dbReference type="GO" id="GO:0016020">
    <property type="term" value="C:membrane"/>
    <property type="evidence" value="ECO:0007669"/>
    <property type="project" value="UniProtKB-SubCell"/>
</dbReference>
<dbReference type="EMBL" id="VIIS01001961">
    <property type="protein sequence ID" value="KAF0290342.1"/>
    <property type="molecule type" value="Genomic_DNA"/>
</dbReference>
<evidence type="ECO:0000313" key="15">
    <source>
        <dbReference type="EMBL" id="KAF0290342.1"/>
    </source>
</evidence>
<keyword evidence="3" id="KW-0813">Transport</keyword>
<evidence type="ECO:0000256" key="8">
    <source>
        <dbReference type="ARBA" id="ARBA00023170"/>
    </source>
</evidence>
<evidence type="ECO:0000256" key="1">
    <source>
        <dbReference type="ARBA" id="ARBA00004141"/>
    </source>
</evidence>
<dbReference type="SMART" id="SM00079">
    <property type="entry name" value="PBPe"/>
    <property type="match status" value="1"/>
</dbReference>
<comment type="subcellular location">
    <subcellularLocation>
        <location evidence="1">Membrane</location>
        <topology evidence="1">Multi-pass membrane protein</topology>
    </subcellularLocation>
</comment>
<keyword evidence="10" id="KW-1071">Ligand-gated ion channel</keyword>
<reference evidence="15 16" key="1">
    <citation type="submission" date="2019-07" db="EMBL/GenBank/DDBJ databases">
        <title>Draft genome assembly of a fouling barnacle, Amphibalanus amphitrite (Darwin, 1854): The first reference genome for Thecostraca.</title>
        <authorList>
            <person name="Kim W."/>
        </authorList>
    </citation>
    <scope>NUCLEOTIDE SEQUENCE [LARGE SCALE GENOMIC DNA]</scope>
    <source>
        <strain evidence="15">SNU_AA5</strain>
        <tissue evidence="15">Soma without cirri and trophi</tissue>
    </source>
</reference>
<dbReference type="FunFam" id="1.10.287.70:FF:000134">
    <property type="entry name" value="Glutamate receptor, ionotropic kainate"/>
    <property type="match status" value="1"/>
</dbReference>
<keyword evidence="5 12" id="KW-1133">Transmembrane helix</keyword>
<evidence type="ECO:0000256" key="6">
    <source>
        <dbReference type="ARBA" id="ARBA00023065"/>
    </source>
</evidence>
<feature type="domain" description="Ionotropic glutamate receptor L-glutamate and glycine-binding" evidence="14">
    <location>
        <begin position="109"/>
        <end position="173"/>
    </location>
</feature>
<dbReference type="InterPro" id="IPR019594">
    <property type="entry name" value="Glu/Gly-bd"/>
</dbReference>
<dbReference type="InterPro" id="IPR015683">
    <property type="entry name" value="Ionotropic_Glu_rcpt"/>
</dbReference>
<keyword evidence="7 12" id="KW-0472">Membrane</keyword>
<organism evidence="15 16">
    <name type="scientific">Amphibalanus amphitrite</name>
    <name type="common">Striped barnacle</name>
    <name type="synonym">Balanus amphitrite</name>
    <dbReference type="NCBI Taxonomy" id="1232801"/>
    <lineage>
        <taxon>Eukaryota</taxon>
        <taxon>Metazoa</taxon>
        <taxon>Ecdysozoa</taxon>
        <taxon>Arthropoda</taxon>
        <taxon>Crustacea</taxon>
        <taxon>Multicrustacea</taxon>
        <taxon>Cirripedia</taxon>
        <taxon>Thoracica</taxon>
        <taxon>Thoracicalcarea</taxon>
        <taxon>Balanomorpha</taxon>
        <taxon>Balanoidea</taxon>
        <taxon>Balanidae</taxon>
        <taxon>Amphibalaninae</taxon>
        <taxon>Amphibalanus</taxon>
    </lineage>
</organism>
<sequence>MLQTVGEWTPAGQVNITDYEAFYDPGSLNVTLVVTTNLETPYVMMRAGKNYTGNARFYGFCIDLLELIADMAGFSYIMEVVPDRRYGAQDPETGEWDGMVNEIIKGDTPYVMLRQGANLTGNDRFEGFCIDLLRAIANFVGFNYTITLNPDGLYGVVDLETGEWNGIVRQLIDKVRDVQRAGQDAVTTLQSVLEIMLTACRLHAAKPTSQETRLFSFMNPLAVHIWLYVLTAYLLVSLTMFVVARVSPYEWHNPHPCTAAGDVMENQFSVSNSFWFTIGTLMQQGSDLNPKVGEG</sequence>
<evidence type="ECO:0000259" key="13">
    <source>
        <dbReference type="SMART" id="SM00079"/>
    </source>
</evidence>
<keyword evidence="8 15" id="KW-0675">Receptor</keyword>
<feature type="domain" description="Ionotropic glutamate receptor C-terminal" evidence="13">
    <location>
        <begin position="31"/>
        <end position="229"/>
    </location>
</feature>
<evidence type="ECO:0000256" key="9">
    <source>
        <dbReference type="ARBA" id="ARBA00023180"/>
    </source>
</evidence>
<proteinExistence type="inferred from homology"/>
<evidence type="ECO:0000256" key="5">
    <source>
        <dbReference type="ARBA" id="ARBA00022989"/>
    </source>
</evidence>
<dbReference type="Gene3D" id="1.10.287.70">
    <property type="match status" value="1"/>
</dbReference>
<evidence type="ECO:0000256" key="12">
    <source>
        <dbReference type="SAM" id="Phobius"/>
    </source>
</evidence>
<gene>
    <name evidence="15" type="primary">GRIK3_1</name>
    <name evidence="15" type="ORF">FJT64_011429</name>
</gene>
<dbReference type="Gene3D" id="3.40.190.10">
    <property type="entry name" value="Periplasmic binding protein-like II"/>
    <property type="match status" value="2"/>
</dbReference>
<evidence type="ECO:0000259" key="14">
    <source>
        <dbReference type="SMART" id="SM00918"/>
    </source>
</evidence>
<keyword evidence="4 12" id="KW-0812">Transmembrane</keyword>
<dbReference type="OrthoDB" id="5984008at2759"/>
<evidence type="ECO:0000256" key="4">
    <source>
        <dbReference type="ARBA" id="ARBA00022692"/>
    </source>
</evidence>
<evidence type="ECO:0000256" key="11">
    <source>
        <dbReference type="ARBA" id="ARBA00023303"/>
    </source>
</evidence>
<dbReference type="PANTHER" id="PTHR18966">
    <property type="entry name" value="IONOTROPIC GLUTAMATE RECEPTOR"/>
    <property type="match status" value="1"/>
</dbReference>
<feature type="domain" description="Ionotropic glutamate receptor L-glutamate and glycine-binding" evidence="14">
    <location>
        <begin position="41"/>
        <end position="105"/>
    </location>
</feature>
<keyword evidence="6" id="KW-0406">Ion transport</keyword>